<feature type="domain" description="Palmitoyltransferase DHHC" evidence="8">
    <location>
        <begin position="141"/>
        <end position="300"/>
    </location>
</feature>
<dbReference type="PROSITE" id="PS50216">
    <property type="entry name" value="DHHC"/>
    <property type="match status" value="1"/>
</dbReference>
<dbReference type="PANTHER" id="PTHR12246">
    <property type="entry name" value="PALMITOYLTRANSFERASE ZDHHC16"/>
    <property type="match status" value="1"/>
</dbReference>
<proteinExistence type="inferred from homology"/>
<dbReference type="Pfam" id="PF01529">
    <property type="entry name" value="DHHC"/>
    <property type="match status" value="1"/>
</dbReference>
<keyword evidence="6 7" id="KW-0012">Acyltransferase</keyword>
<name>A0ABD2WCP9_9HYME</name>
<feature type="transmembrane region" description="Helical" evidence="7">
    <location>
        <begin position="266"/>
        <end position="287"/>
    </location>
</feature>
<evidence type="ECO:0000256" key="1">
    <source>
        <dbReference type="ARBA" id="ARBA00004141"/>
    </source>
</evidence>
<protein>
    <recommendedName>
        <fullName evidence="7">Palmitoyltransferase</fullName>
        <ecNumber evidence="7">2.3.1.225</ecNumber>
    </recommendedName>
</protein>
<dbReference type="GO" id="GO:0019706">
    <property type="term" value="F:protein-cysteine S-palmitoyltransferase activity"/>
    <property type="evidence" value="ECO:0007669"/>
    <property type="project" value="UniProtKB-EC"/>
</dbReference>
<comment type="catalytic activity">
    <reaction evidence="7">
        <text>L-cysteinyl-[protein] + hexadecanoyl-CoA = S-hexadecanoyl-L-cysteinyl-[protein] + CoA</text>
        <dbReference type="Rhea" id="RHEA:36683"/>
        <dbReference type="Rhea" id="RHEA-COMP:10131"/>
        <dbReference type="Rhea" id="RHEA-COMP:11032"/>
        <dbReference type="ChEBI" id="CHEBI:29950"/>
        <dbReference type="ChEBI" id="CHEBI:57287"/>
        <dbReference type="ChEBI" id="CHEBI:57379"/>
        <dbReference type="ChEBI" id="CHEBI:74151"/>
        <dbReference type="EC" id="2.3.1.225"/>
    </reaction>
</comment>
<evidence type="ECO:0000259" key="8">
    <source>
        <dbReference type="Pfam" id="PF01529"/>
    </source>
</evidence>
<accession>A0ABD2WCP9</accession>
<dbReference type="InterPro" id="IPR039859">
    <property type="entry name" value="PFA4/ZDH16/20/ERF2-like"/>
</dbReference>
<keyword evidence="3 7" id="KW-0812">Transmembrane</keyword>
<sequence length="368" mass="43105">MVKFYWSVINHTISRWWNKSHCKQKLFRMKITFKSLFYNYYLDWNYVCDILLEPILWFVENFTAYLGPVFVAMVILLTSLIVYIAYYVGFPYWWEKSPEFTIVLVIVGNWLLINVSFHYYMGLKVPAGFPPKGELIPEAVSICKKCIKPKPPRTHHCSVCNKCILKMDHHCPWLNNCVGYYNHRYFFQYMVFTLIGIIFITIFGAQLAIEEFLLSPEPEIEGHPVRVNNSEIIPLTESMDHLSVEERNAIALQAAAQKENEYRRKLITIAAFVSLATLGSLGPLTWWHARLISRGETSIEGRINETLKKSFQAEGKIYKNPYDFGKRENWMLFLGLKDRSWWYLLFPSTHEPYGSGLIWETSESNKIS</sequence>
<dbReference type="EC" id="2.3.1.225" evidence="7"/>
<keyword evidence="4 7" id="KW-1133">Transmembrane helix</keyword>
<evidence type="ECO:0000256" key="4">
    <source>
        <dbReference type="ARBA" id="ARBA00022989"/>
    </source>
</evidence>
<feature type="transmembrane region" description="Helical" evidence="7">
    <location>
        <begin position="186"/>
        <end position="209"/>
    </location>
</feature>
<keyword evidence="2 7" id="KW-0808">Transferase</keyword>
<dbReference type="AlphaFoldDB" id="A0ABD2WCP9"/>
<feature type="transmembrane region" description="Helical" evidence="7">
    <location>
        <begin position="100"/>
        <end position="121"/>
    </location>
</feature>
<evidence type="ECO:0000256" key="5">
    <source>
        <dbReference type="ARBA" id="ARBA00023136"/>
    </source>
</evidence>
<dbReference type="EMBL" id="JBJJXI010000117">
    <property type="protein sequence ID" value="KAL3390459.1"/>
    <property type="molecule type" value="Genomic_DNA"/>
</dbReference>
<feature type="transmembrane region" description="Helical" evidence="7">
    <location>
        <begin position="65"/>
        <end position="88"/>
    </location>
</feature>
<feature type="transmembrane region" description="Helical" evidence="7">
    <location>
        <begin position="38"/>
        <end position="59"/>
    </location>
</feature>
<comment type="caution">
    <text evidence="9">The sequence shown here is derived from an EMBL/GenBank/DDBJ whole genome shotgun (WGS) entry which is preliminary data.</text>
</comment>
<comment type="subcellular location">
    <subcellularLocation>
        <location evidence="1">Membrane</location>
        <topology evidence="1">Multi-pass membrane protein</topology>
    </subcellularLocation>
</comment>
<evidence type="ECO:0000256" key="7">
    <source>
        <dbReference type="RuleBase" id="RU079119"/>
    </source>
</evidence>
<dbReference type="GO" id="GO:0016020">
    <property type="term" value="C:membrane"/>
    <property type="evidence" value="ECO:0007669"/>
    <property type="project" value="UniProtKB-SubCell"/>
</dbReference>
<comment type="similarity">
    <text evidence="7">Belongs to the DHHC palmitoyltransferase family.</text>
</comment>
<evidence type="ECO:0000256" key="2">
    <source>
        <dbReference type="ARBA" id="ARBA00022679"/>
    </source>
</evidence>
<keyword evidence="5 7" id="KW-0472">Membrane</keyword>
<comment type="domain">
    <text evidence="7">The DHHC domain is required for palmitoyltransferase activity.</text>
</comment>
<evidence type="ECO:0000256" key="3">
    <source>
        <dbReference type="ARBA" id="ARBA00022692"/>
    </source>
</evidence>
<evidence type="ECO:0000256" key="6">
    <source>
        <dbReference type="ARBA" id="ARBA00023315"/>
    </source>
</evidence>
<gene>
    <name evidence="9" type="ORF">TKK_014621</name>
</gene>
<keyword evidence="10" id="KW-1185">Reference proteome</keyword>
<organism evidence="9 10">
    <name type="scientific">Trichogramma kaykai</name>
    <dbReference type="NCBI Taxonomy" id="54128"/>
    <lineage>
        <taxon>Eukaryota</taxon>
        <taxon>Metazoa</taxon>
        <taxon>Ecdysozoa</taxon>
        <taxon>Arthropoda</taxon>
        <taxon>Hexapoda</taxon>
        <taxon>Insecta</taxon>
        <taxon>Pterygota</taxon>
        <taxon>Neoptera</taxon>
        <taxon>Endopterygota</taxon>
        <taxon>Hymenoptera</taxon>
        <taxon>Apocrita</taxon>
        <taxon>Proctotrupomorpha</taxon>
        <taxon>Chalcidoidea</taxon>
        <taxon>Trichogrammatidae</taxon>
        <taxon>Trichogramma</taxon>
    </lineage>
</organism>
<dbReference type="Proteomes" id="UP001627154">
    <property type="component" value="Unassembled WGS sequence"/>
</dbReference>
<dbReference type="InterPro" id="IPR001594">
    <property type="entry name" value="Palmitoyltrfase_DHHC"/>
</dbReference>
<reference evidence="9 10" key="1">
    <citation type="journal article" date="2024" name="bioRxiv">
        <title>A reference genome for Trichogramma kaykai: A tiny desert-dwelling parasitoid wasp with competing sex-ratio distorters.</title>
        <authorList>
            <person name="Culotta J."/>
            <person name="Lindsey A.R."/>
        </authorList>
    </citation>
    <scope>NUCLEOTIDE SEQUENCE [LARGE SCALE GENOMIC DNA]</scope>
    <source>
        <strain evidence="9 10">KSX58</strain>
    </source>
</reference>
<evidence type="ECO:0000313" key="10">
    <source>
        <dbReference type="Proteomes" id="UP001627154"/>
    </source>
</evidence>
<evidence type="ECO:0000313" key="9">
    <source>
        <dbReference type="EMBL" id="KAL3390459.1"/>
    </source>
</evidence>